<evidence type="ECO:0000313" key="2">
    <source>
        <dbReference type="EMBL" id="KAG6282555.1"/>
    </source>
</evidence>
<dbReference type="AlphaFoldDB" id="A0A9P7Q908"/>
<organism evidence="2 3">
    <name type="scientific">Claviceps aff. purpurea</name>
    <dbReference type="NCBI Taxonomy" id="1967640"/>
    <lineage>
        <taxon>Eukaryota</taxon>
        <taxon>Fungi</taxon>
        <taxon>Dikarya</taxon>
        <taxon>Ascomycota</taxon>
        <taxon>Pezizomycotina</taxon>
        <taxon>Sordariomycetes</taxon>
        <taxon>Hypocreomycetidae</taxon>
        <taxon>Hypocreales</taxon>
        <taxon>Clavicipitaceae</taxon>
        <taxon>Claviceps</taxon>
    </lineage>
</organism>
<feature type="non-terminal residue" evidence="2">
    <location>
        <position position="323"/>
    </location>
</feature>
<evidence type="ECO:0000256" key="1">
    <source>
        <dbReference type="SAM" id="MobiDB-lite"/>
    </source>
</evidence>
<feature type="compositionally biased region" description="Low complexity" evidence="1">
    <location>
        <begin position="282"/>
        <end position="293"/>
    </location>
</feature>
<proteinExistence type="predicted"/>
<accession>A0A9P7Q908</accession>
<protein>
    <recommendedName>
        <fullName evidence="4">CCHC-type domain-containing protein</fullName>
    </recommendedName>
</protein>
<name>A0A9P7Q908_9HYPO</name>
<keyword evidence="3" id="KW-1185">Reference proteome</keyword>
<evidence type="ECO:0008006" key="4">
    <source>
        <dbReference type="Google" id="ProtNLM"/>
    </source>
</evidence>
<comment type="caution">
    <text evidence="2">The sequence shown here is derived from an EMBL/GenBank/DDBJ whole genome shotgun (WGS) entry which is preliminary data.</text>
</comment>
<reference evidence="2 3" key="1">
    <citation type="journal article" date="2020" name="bioRxiv">
        <title>Whole genome comparisons of ergot fungi reveals the divergence and evolution of species within the genus Claviceps are the result of varying mechanisms driving genome evolution and host range expansion.</title>
        <authorList>
            <person name="Wyka S.A."/>
            <person name="Mondo S.J."/>
            <person name="Liu M."/>
            <person name="Dettman J."/>
            <person name="Nalam V."/>
            <person name="Broders K.D."/>
        </authorList>
    </citation>
    <scope>NUCLEOTIDE SEQUENCE [LARGE SCALE GENOMIC DNA]</scope>
    <source>
        <strain evidence="2 3">Clav52</strain>
    </source>
</reference>
<gene>
    <name evidence="2" type="ORF">E4U09_000566</name>
</gene>
<dbReference type="Proteomes" id="UP000707071">
    <property type="component" value="Unassembled WGS sequence"/>
</dbReference>
<sequence>MPMSALAAPMVAKLQSLDTASDWTTWKRDIIDILGVAGYGDLLQGESDATWVTPEGVSPTKALLAEKRWKKRQLEACHLIISCCGSGPRDLIKRVAPKKEVALIIDLLQKSYRPKGTAEATSLMDKAMYNITLDNCKTVAEYAEKLCKARDNVTAFDESSHLPDTWLINMFFNGLGPSYKTFLSSFISNHDIIPSKREDGTDAEFASFQEVVAATQREEQQQKKGEIHALIAHKSQAARSTRFCDHCNIPGHTNATCWIKHPELKKARTSKKAAKRDEVKATKQSAATATSASVPQQPLPEAPGPSNQALVAWVPPTEFGLWC</sequence>
<dbReference type="EMBL" id="SRRH01001154">
    <property type="protein sequence ID" value="KAG6282555.1"/>
    <property type="molecule type" value="Genomic_DNA"/>
</dbReference>
<feature type="region of interest" description="Disordered" evidence="1">
    <location>
        <begin position="268"/>
        <end position="309"/>
    </location>
</feature>
<evidence type="ECO:0000313" key="3">
    <source>
        <dbReference type="Proteomes" id="UP000707071"/>
    </source>
</evidence>